<sequence>MLEETYQNIFFIYHARWKKLLFGILFTDAAQNAQRLVLGSFDREQFVPGVLECGPDPEQSVGIVVCEHARVCVPAIFTAPCAVLPAADASARTSKTPSWRNEDADNSALLSVRFVLESLLLFRADEPADKSLNCPEVSNCLSSLPLLILQEQQWHVLTHVQPNVDQRPTN</sequence>
<name>A0A8D8FDB1_CULPI</name>
<protein>
    <submittedName>
        <fullName evidence="1">(northern house mosquito) hypothetical protein</fullName>
    </submittedName>
</protein>
<dbReference type="EMBL" id="HBUE01056182">
    <property type="protein sequence ID" value="CAG6466560.1"/>
    <property type="molecule type" value="Transcribed_RNA"/>
</dbReference>
<dbReference type="AlphaFoldDB" id="A0A8D8FDB1"/>
<reference evidence="1" key="1">
    <citation type="submission" date="2021-05" db="EMBL/GenBank/DDBJ databases">
        <authorList>
            <person name="Alioto T."/>
            <person name="Alioto T."/>
            <person name="Gomez Garrido J."/>
        </authorList>
    </citation>
    <scope>NUCLEOTIDE SEQUENCE</scope>
</reference>
<accession>A0A8D8FDB1</accession>
<evidence type="ECO:0000313" key="1">
    <source>
        <dbReference type="EMBL" id="CAG6466560.1"/>
    </source>
</evidence>
<proteinExistence type="predicted"/>
<organism evidence="1">
    <name type="scientific">Culex pipiens</name>
    <name type="common">House mosquito</name>
    <dbReference type="NCBI Taxonomy" id="7175"/>
    <lineage>
        <taxon>Eukaryota</taxon>
        <taxon>Metazoa</taxon>
        <taxon>Ecdysozoa</taxon>
        <taxon>Arthropoda</taxon>
        <taxon>Hexapoda</taxon>
        <taxon>Insecta</taxon>
        <taxon>Pterygota</taxon>
        <taxon>Neoptera</taxon>
        <taxon>Endopterygota</taxon>
        <taxon>Diptera</taxon>
        <taxon>Nematocera</taxon>
        <taxon>Culicoidea</taxon>
        <taxon>Culicidae</taxon>
        <taxon>Culicinae</taxon>
        <taxon>Culicini</taxon>
        <taxon>Culex</taxon>
        <taxon>Culex</taxon>
    </lineage>
</organism>